<dbReference type="EMBL" id="MH588545">
    <property type="protein sequence ID" value="AXQ68618.1"/>
    <property type="molecule type" value="Genomic_DNA"/>
</dbReference>
<name>A0A385ED04_9CAUD</name>
<feature type="region of interest" description="Disordered" evidence="1">
    <location>
        <begin position="127"/>
        <end position="150"/>
    </location>
</feature>
<reference evidence="2" key="2">
    <citation type="submission" date="2018-09" db="EMBL/GenBank/DDBJ databases">
        <title>Giant CbK-like Caulobacter bacteriophages have genetically divergent genomes.</title>
        <authorList>
            <person name="Wilson K."/>
            <person name="Ely B."/>
        </authorList>
    </citation>
    <scope>NUCLEOTIDE SEQUENCE [LARGE SCALE GENOMIC DNA]</scope>
</reference>
<protein>
    <submittedName>
        <fullName evidence="2">Uncharacterized protein</fullName>
    </submittedName>
</protein>
<evidence type="ECO:0000313" key="2">
    <source>
        <dbReference type="EMBL" id="AXQ68618.1"/>
    </source>
</evidence>
<keyword evidence="3" id="KW-1185">Reference proteome</keyword>
<dbReference type="SUPFAM" id="SSF57938">
    <property type="entry name" value="DnaJ/Hsp40 cysteine-rich domain"/>
    <property type="match status" value="1"/>
</dbReference>
<sequence>MPKQITCGACGGSGLEELFGEMPVAFGTCTNCAGTGKTESRYVEPLTYETYITTAKSRAGAAKQPGGLIFPKDMPPVHKLADNGIDVIIDEAATRALYWGEDTKTIADCQLKFPNVGNFRGIPDQDADFSTGFDDKGKVSSPEEDQDTRI</sequence>
<proteinExistence type="predicted"/>
<dbReference type="InterPro" id="IPR036410">
    <property type="entry name" value="HSP_DnaJ_Cys-rich_dom_sf"/>
</dbReference>
<evidence type="ECO:0000313" key="3">
    <source>
        <dbReference type="Proteomes" id="UP000259026"/>
    </source>
</evidence>
<accession>A0A385ED04</accession>
<evidence type="ECO:0000256" key="1">
    <source>
        <dbReference type="SAM" id="MobiDB-lite"/>
    </source>
</evidence>
<reference evidence="2" key="1">
    <citation type="submission" date="2018-07" db="EMBL/GenBank/DDBJ databases">
        <authorList>
            <person name="Quirk P.G."/>
            <person name="Krulwich T.A."/>
        </authorList>
    </citation>
    <scope>NUCLEOTIDE SEQUENCE</scope>
</reference>
<organism evidence="2 3">
    <name type="scientific">Caulobacter phage CcrPW</name>
    <dbReference type="NCBI Taxonomy" id="2283271"/>
    <lineage>
        <taxon>Viruses</taxon>
        <taxon>Duplodnaviria</taxon>
        <taxon>Heunggongvirae</taxon>
        <taxon>Uroviricota</taxon>
        <taxon>Caudoviricetes</taxon>
        <taxon>Jeanschmidtviridae</taxon>
        <taxon>Colossusvirus</taxon>
        <taxon>Colossusvirus PW</taxon>
    </lineage>
</organism>
<gene>
    <name evidence="2" type="ORF">CcrPW_gp079</name>
</gene>
<dbReference type="Proteomes" id="UP000259026">
    <property type="component" value="Segment"/>
</dbReference>